<reference evidence="5" key="1">
    <citation type="submission" date="2021-12" db="EMBL/GenBank/DDBJ databases">
        <authorList>
            <person name="Martin H S."/>
        </authorList>
    </citation>
    <scope>NUCLEOTIDE SEQUENCE</scope>
</reference>
<dbReference type="PANTHER" id="PTHR12236">
    <property type="entry name" value="STRUCTURAL CONTITUENT OF CUTICLE"/>
    <property type="match status" value="1"/>
</dbReference>
<feature type="compositionally biased region" description="Low complexity" evidence="3">
    <location>
        <begin position="124"/>
        <end position="135"/>
    </location>
</feature>
<feature type="non-terminal residue" evidence="5">
    <location>
        <position position="510"/>
    </location>
</feature>
<dbReference type="OrthoDB" id="6595597at2759"/>
<dbReference type="Pfam" id="PF00379">
    <property type="entry name" value="Chitin_bind_4"/>
    <property type="match status" value="1"/>
</dbReference>
<organism evidence="5 6">
    <name type="scientific">Brenthis ino</name>
    <name type="common">lesser marbled fritillary</name>
    <dbReference type="NCBI Taxonomy" id="405034"/>
    <lineage>
        <taxon>Eukaryota</taxon>
        <taxon>Metazoa</taxon>
        <taxon>Ecdysozoa</taxon>
        <taxon>Arthropoda</taxon>
        <taxon>Hexapoda</taxon>
        <taxon>Insecta</taxon>
        <taxon>Pterygota</taxon>
        <taxon>Neoptera</taxon>
        <taxon>Endopterygota</taxon>
        <taxon>Lepidoptera</taxon>
        <taxon>Glossata</taxon>
        <taxon>Ditrysia</taxon>
        <taxon>Papilionoidea</taxon>
        <taxon>Nymphalidae</taxon>
        <taxon>Heliconiinae</taxon>
        <taxon>Argynnini</taxon>
        <taxon>Brenthis</taxon>
    </lineage>
</organism>
<dbReference type="InterPro" id="IPR000618">
    <property type="entry name" value="Insect_cuticle"/>
</dbReference>
<name>A0A8J9VFG4_9NEOP</name>
<feature type="region of interest" description="Disordered" evidence="3">
    <location>
        <begin position="351"/>
        <end position="378"/>
    </location>
</feature>
<dbReference type="PANTHER" id="PTHR12236:SF79">
    <property type="entry name" value="CUTICULAR PROTEIN 50CB-RELATED"/>
    <property type="match status" value="1"/>
</dbReference>
<dbReference type="GO" id="GO:0031012">
    <property type="term" value="C:extracellular matrix"/>
    <property type="evidence" value="ECO:0007669"/>
    <property type="project" value="TreeGrafter"/>
</dbReference>
<evidence type="ECO:0000256" key="2">
    <source>
        <dbReference type="ARBA" id="ARBA00022729"/>
    </source>
</evidence>
<dbReference type="AlphaFoldDB" id="A0A8J9VFG4"/>
<dbReference type="GO" id="GO:0042302">
    <property type="term" value="F:structural constituent of cuticle"/>
    <property type="evidence" value="ECO:0007669"/>
    <property type="project" value="UniProtKB-KW"/>
</dbReference>
<feature type="chain" id="PRO_5035430009" evidence="4">
    <location>
        <begin position="22"/>
        <end position="510"/>
    </location>
</feature>
<evidence type="ECO:0000256" key="1">
    <source>
        <dbReference type="ARBA" id="ARBA00022460"/>
    </source>
</evidence>
<feature type="compositionally biased region" description="Polar residues" evidence="3">
    <location>
        <begin position="360"/>
        <end position="378"/>
    </location>
</feature>
<keyword evidence="2 4" id="KW-0732">Signal</keyword>
<evidence type="ECO:0000256" key="3">
    <source>
        <dbReference type="SAM" id="MobiDB-lite"/>
    </source>
</evidence>
<evidence type="ECO:0000256" key="4">
    <source>
        <dbReference type="SAM" id="SignalP"/>
    </source>
</evidence>
<gene>
    <name evidence="5" type="ORF">BINO364_LOCUS4885</name>
</gene>
<accession>A0A8J9VFG4</accession>
<keyword evidence="6" id="KW-1185">Reference proteome</keyword>
<dbReference type="InterPro" id="IPR051217">
    <property type="entry name" value="Insect_Cuticle_Struc_Prot"/>
</dbReference>
<proteinExistence type="predicted"/>
<sequence length="510" mass="58418">MNYKYIQSNIVLLITLHLTLSSETNAPVYEVINEQARIDDNIRLSNNPVILPYGNPLAGNSKQNARLHASNQQAMFNAERIRQHKAQLQRWNKSPMDSYMKAYHELQENHQLEIEQQQATLKDSPVTATPSTSPRPRTKQRVQNKRVPNNDDSQNVRQATKRVQNQRKELPRRVSQRIDPVKVSKGDALKDIRNRNHRSYGSADYNQQLEPKRYQTVYVYPVTSFDQGIAVKPNSDIGSTHPVIQPSKLYTKTLSSDTKPTYPKQLDHKFTSVQEIEALNSLLAKNPEQQLTEFTALINSDRNEEINKNVPTDFYYYLKNPTQMHNTDSSKSVYASAYVPVIKDHTPITEEIDDIEDPNNKQTNSFSESTGSPKIETATTKSNNYYKVEVASQTITKDNNPYLLYGLQENSDKSERYLHHNAQTTGLQHLLEDGTETSAYEDNLHYAANYEFGYRVHDQDSGNYYGHREAKTGENTKGQYHVLLPDGRMQQVKYSAGPEGFHADISYELQ</sequence>
<feature type="compositionally biased region" description="Polar residues" evidence="3">
    <location>
        <begin position="146"/>
        <end position="163"/>
    </location>
</feature>
<dbReference type="GO" id="GO:0005615">
    <property type="term" value="C:extracellular space"/>
    <property type="evidence" value="ECO:0007669"/>
    <property type="project" value="TreeGrafter"/>
</dbReference>
<dbReference type="EMBL" id="OV170233">
    <property type="protein sequence ID" value="CAH0718390.1"/>
    <property type="molecule type" value="Genomic_DNA"/>
</dbReference>
<feature type="region of interest" description="Disordered" evidence="3">
    <location>
        <begin position="118"/>
        <end position="179"/>
    </location>
</feature>
<evidence type="ECO:0000313" key="6">
    <source>
        <dbReference type="Proteomes" id="UP000838878"/>
    </source>
</evidence>
<dbReference type="InterPro" id="IPR031311">
    <property type="entry name" value="CHIT_BIND_RR_consensus"/>
</dbReference>
<feature type="signal peptide" evidence="4">
    <location>
        <begin position="1"/>
        <end position="21"/>
    </location>
</feature>
<evidence type="ECO:0000313" key="5">
    <source>
        <dbReference type="EMBL" id="CAH0718390.1"/>
    </source>
</evidence>
<keyword evidence="1" id="KW-0193">Cuticle</keyword>
<protein>
    <submittedName>
        <fullName evidence="5">Uncharacterized protein</fullName>
    </submittedName>
</protein>
<dbReference type="Proteomes" id="UP000838878">
    <property type="component" value="Chromosome 13"/>
</dbReference>
<dbReference type="PROSITE" id="PS00233">
    <property type="entry name" value="CHIT_BIND_RR_1"/>
    <property type="match status" value="1"/>
</dbReference>